<reference evidence="1 2" key="1">
    <citation type="submission" date="2020-08" db="EMBL/GenBank/DDBJ databases">
        <title>Genomic Encyclopedia of Type Strains, Phase IV (KMG-IV): sequencing the most valuable type-strain genomes for metagenomic binning, comparative biology and taxonomic classification.</title>
        <authorList>
            <person name="Goeker M."/>
        </authorList>
    </citation>
    <scope>NUCLEOTIDE SEQUENCE [LARGE SCALE GENOMIC DNA]</scope>
    <source>
        <strain evidence="1 2">DSM 5391</strain>
    </source>
</reference>
<organism evidence="1 2">
    <name type="scientific">Bacillus benzoevorans</name>
    <dbReference type="NCBI Taxonomy" id="1456"/>
    <lineage>
        <taxon>Bacteria</taxon>
        <taxon>Bacillati</taxon>
        <taxon>Bacillota</taxon>
        <taxon>Bacilli</taxon>
        <taxon>Bacillales</taxon>
        <taxon>Bacillaceae</taxon>
        <taxon>Bacillus</taxon>
    </lineage>
</organism>
<dbReference type="AlphaFoldDB" id="A0A7X0HW30"/>
<accession>A0A7X0HW30</accession>
<dbReference type="EMBL" id="JACHGK010000012">
    <property type="protein sequence ID" value="MBB6446646.1"/>
    <property type="molecule type" value="Genomic_DNA"/>
</dbReference>
<keyword evidence="2" id="KW-1185">Reference proteome</keyword>
<proteinExistence type="predicted"/>
<dbReference type="RefSeq" id="WP_184527831.1">
    <property type="nucleotide sequence ID" value="NZ_JACHGK010000012.1"/>
</dbReference>
<evidence type="ECO:0000313" key="1">
    <source>
        <dbReference type="EMBL" id="MBB6446646.1"/>
    </source>
</evidence>
<comment type="caution">
    <text evidence="1">The sequence shown here is derived from an EMBL/GenBank/DDBJ whole genome shotgun (WGS) entry which is preliminary data.</text>
</comment>
<evidence type="ECO:0008006" key="3">
    <source>
        <dbReference type="Google" id="ProtNLM"/>
    </source>
</evidence>
<gene>
    <name evidence="1" type="ORF">HNR53_003306</name>
</gene>
<sequence>MANYLKHENQLIVWHVMRRETEQNRSNIGLPTHYDMTTNELLKACLDTYQADKGKNYRFVFKRENGDVEIPLDKTLKEAGFRNGDFLEIIAV</sequence>
<name>A0A7X0HW30_9BACI</name>
<dbReference type="Proteomes" id="UP000531594">
    <property type="component" value="Unassembled WGS sequence"/>
</dbReference>
<evidence type="ECO:0000313" key="2">
    <source>
        <dbReference type="Proteomes" id="UP000531594"/>
    </source>
</evidence>
<protein>
    <recommendedName>
        <fullName evidence="3">Rad60/SUMO-like domain-containing protein</fullName>
    </recommendedName>
</protein>